<feature type="region of interest" description="Disordered" evidence="1">
    <location>
        <begin position="1"/>
        <end position="44"/>
    </location>
</feature>
<dbReference type="Proteomes" id="UP000719766">
    <property type="component" value="Unassembled WGS sequence"/>
</dbReference>
<sequence>MPHTQQIHAGDPAYASPVIRPPSPASSVGTAYGPDDTSLSDSGLNQDVFERKWIANLRLDEPKHDEVHNLKDPLIICPSDPQEQKLLFEEILRGFRQRVQQLEEDEIFQQAVINGSQIGKEQLPSADSVENLIQNMMGTSIGNEASHIQDGPWNRRNTTHATSTSSSMRTAVGKGRLGQT</sequence>
<keyword evidence="3" id="KW-1185">Reference proteome</keyword>
<reference evidence="2" key="1">
    <citation type="journal article" date="2020" name="New Phytol.">
        <title>Comparative genomics reveals dynamic genome evolution in host specialist ectomycorrhizal fungi.</title>
        <authorList>
            <person name="Lofgren L.A."/>
            <person name="Nguyen N.H."/>
            <person name="Vilgalys R."/>
            <person name="Ruytinx J."/>
            <person name="Liao H.L."/>
            <person name="Branco S."/>
            <person name="Kuo A."/>
            <person name="LaButti K."/>
            <person name="Lipzen A."/>
            <person name="Andreopoulos W."/>
            <person name="Pangilinan J."/>
            <person name="Riley R."/>
            <person name="Hundley H."/>
            <person name="Na H."/>
            <person name="Barry K."/>
            <person name="Grigoriev I.V."/>
            <person name="Stajich J.E."/>
            <person name="Kennedy P.G."/>
        </authorList>
    </citation>
    <scope>NUCLEOTIDE SEQUENCE</scope>
    <source>
        <strain evidence="2">S12</strain>
    </source>
</reference>
<evidence type="ECO:0000313" key="3">
    <source>
        <dbReference type="Proteomes" id="UP000719766"/>
    </source>
</evidence>
<feature type="compositionally biased region" description="Polar residues" evidence="1">
    <location>
        <begin position="155"/>
        <end position="169"/>
    </location>
</feature>
<gene>
    <name evidence="2" type="ORF">HD556DRAFT_733188</name>
</gene>
<organism evidence="2 3">
    <name type="scientific">Suillus plorans</name>
    <dbReference type="NCBI Taxonomy" id="116603"/>
    <lineage>
        <taxon>Eukaryota</taxon>
        <taxon>Fungi</taxon>
        <taxon>Dikarya</taxon>
        <taxon>Basidiomycota</taxon>
        <taxon>Agaricomycotina</taxon>
        <taxon>Agaricomycetes</taxon>
        <taxon>Agaricomycetidae</taxon>
        <taxon>Boletales</taxon>
        <taxon>Suillineae</taxon>
        <taxon>Suillaceae</taxon>
        <taxon>Suillus</taxon>
    </lineage>
</organism>
<comment type="caution">
    <text evidence="2">The sequence shown here is derived from an EMBL/GenBank/DDBJ whole genome shotgun (WGS) entry which is preliminary data.</text>
</comment>
<name>A0A9P7AIQ1_9AGAM</name>
<dbReference type="EMBL" id="JABBWE010000051">
    <property type="protein sequence ID" value="KAG1790280.1"/>
    <property type="molecule type" value="Genomic_DNA"/>
</dbReference>
<dbReference type="RefSeq" id="XP_041157252.1">
    <property type="nucleotide sequence ID" value="XM_041311455.1"/>
</dbReference>
<evidence type="ECO:0000256" key="1">
    <source>
        <dbReference type="SAM" id="MobiDB-lite"/>
    </source>
</evidence>
<feature type="region of interest" description="Disordered" evidence="1">
    <location>
        <begin position="146"/>
        <end position="180"/>
    </location>
</feature>
<evidence type="ECO:0000313" key="2">
    <source>
        <dbReference type="EMBL" id="KAG1790280.1"/>
    </source>
</evidence>
<protein>
    <submittedName>
        <fullName evidence="2">Uncharacterized protein</fullName>
    </submittedName>
</protein>
<dbReference type="GeneID" id="64605219"/>
<dbReference type="AlphaFoldDB" id="A0A9P7AIQ1"/>
<accession>A0A9P7AIQ1</accession>
<dbReference type="OrthoDB" id="3227715at2759"/>
<proteinExistence type="predicted"/>